<feature type="signal peptide" evidence="2">
    <location>
        <begin position="1"/>
        <end position="25"/>
    </location>
</feature>
<dbReference type="PANTHER" id="PTHR11802">
    <property type="entry name" value="SERINE PROTEASE FAMILY S10 SERINE CARBOXYPEPTIDASE"/>
    <property type="match status" value="1"/>
</dbReference>
<comment type="similarity">
    <text evidence="1">Belongs to the peptidase S10 family.</text>
</comment>
<gene>
    <name evidence="3" type="ORF">ZOSMA_12G00960</name>
</gene>
<dbReference type="AlphaFoldDB" id="A0A0K9PZB5"/>
<evidence type="ECO:0000313" key="3">
    <source>
        <dbReference type="EMBL" id="KMZ74408.1"/>
    </source>
</evidence>
<protein>
    <submittedName>
        <fullName evidence="3">Uncharacterized protein</fullName>
    </submittedName>
</protein>
<dbReference type="GO" id="GO:0006508">
    <property type="term" value="P:proteolysis"/>
    <property type="evidence" value="ECO:0007669"/>
    <property type="project" value="InterPro"/>
</dbReference>
<evidence type="ECO:0000313" key="4">
    <source>
        <dbReference type="Proteomes" id="UP000036987"/>
    </source>
</evidence>
<dbReference type="PANTHER" id="PTHR11802:SF254">
    <property type="entry name" value="SERINE CARBOXYPEPTIDASE-LIKE 20"/>
    <property type="match status" value="1"/>
</dbReference>
<sequence>MASSLFFSLQILVSLIIFTSITVLGAPEEALITELPGFNGTLLSKHYGGYITVDETTGKKLYYYFVQSERNPAEDPVVLWLNGGPRCSSFYGFIYEHGPFKFKAGKNYTSLPDLELNPYL</sequence>
<organism evidence="3 4">
    <name type="scientific">Zostera marina</name>
    <name type="common">Eelgrass</name>
    <dbReference type="NCBI Taxonomy" id="29655"/>
    <lineage>
        <taxon>Eukaryota</taxon>
        <taxon>Viridiplantae</taxon>
        <taxon>Streptophyta</taxon>
        <taxon>Embryophyta</taxon>
        <taxon>Tracheophyta</taxon>
        <taxon>Spermatophyta</taxon>
        <taxon>Magnoliopsida</taxon>
        <taxon>Liliopsida</taxon>
        <taxon>Zosteraceae</taxon>
        <taxon>Zostera</taxon>
    </lineage>
</organism>
<evidence type="ECO:0000256" key="1">
    <source>
        <dbReference type="ARBA" id="ARBA00009431"/>
    </source>
</evidence>
<feature type="chain" id="PRO_5005528404" evidence="2">
    <location>
        <begin position="26"/>
        <end position="120"/>
    </location>
</feature>
<dbReference type="Pfam" id="PF00450">
    <property type="entry name" value="Peptidase_S10"/>
    <property type="match status" value="1"/>
</dbReference>
<dbReference type="GO" id="GO:0004185">
    <property type="term" value="F:serine-type carboxypeptidase activity"/>
    <property type="evidence" value="ECO:0007669"/>
    <property type="project" value="InterPro"/>
</dbReference>
<accession>A0A0K9PZB5</accession>
<name>A0A0K9PZB5_ZOSMR</name>
<dbReference type="Gene3D" id="3.40.50.1820">
    <property type="entry name" value="alpha/beta hydrolase"/>
    <property type="match status" value="1"/>
</dbReference>
<dbReference type="InterPro" id="IPR029058">
    <property type="entry name" value="AB_hydrolase_fold"/>
</dbReference>
<comment type="caution">
    <text evidence="3">The sequence shown here is derived from an EMBL/GenBank/DDBJ whole genome shotgun (WGS) entry which is preliminary data.</text>
</comment>
<proteinExistence type="inferred from homology"/>
<dbReference type="Proteomes" id="UP000036987">
    <property type="component" value="Unassembled WGS sequence"/>
</dbReference>
<reference evidence="4" key="1">
    <citation type="journal article" date="2016" name="Nature">
        <title>The genome of the seagrass Zostera marina reveals angiosperm adaptation to the sea.</title>
        <authorList>
            <person name="Olsen J.L."/>
            <person name="Rouze P."/>
            <person name="Verhelst B."/>
            <person name="Lin Y.-C."/>
            <person name="Bayer T."/>
            <person name="Collen J."/>
            <person name="Dattolo E."/>
            <person name="De Paoli E."/>
            <person name="Dittami S."/>
            <person name="Maumus F."/>
            <person name="Michel G."/>
            <person name="Kersting A."/>
            <person name="Lauritano C."/>
            <person name="Lohaus R."/>
            <person name="Toepel M."/>
            <person name="Tonon T."/>
            <person name="Vanneste K."/>
            <person name="Amirebrahimi M."/>
            <person name="Brakel J."/>
            <person name="Bostroem C."/>
            <person name="Chovatia M."/>
            <person name="Grimwood J."/>
            <person name="Jenkins J.W."/>
            <person name="Jueterbock A."/>
            <person name="Mraz A."/>
            <person name="Stam W.T."/>
            <person name="Tice H."/>
            <person name="Bornberg-Bauer E."/>
            <person name="Green P.J."/>
            <person name="Pearson G.A."/>
            <person name="Procaccini G."/>
            <person name="Duarte C.M."/>
            <person name="Schmutz J."/>
            <person name="Reusch T.B.H."/>
            <person name="Van de Peer Y."/>
        </authorList>
    </citation>
    <scope>NUCLEOTIDE SEQUENCE [LARGE SCALE GENOMIC DNA]</scope>
    <source>
        <strain evidence="4">cv. Finnish</strain>
    </source>
</reference>
<dbReference type="InterPro" id="IPR001563">
    <property type="entry name" value="Peptidase_S10"/>
</dbReference>
<dbReference type="SUPFAM" id="SSF53474">
    <property type="entry name" value="alpha/beta-Hydrolases"/>
    <property type="match status" value="1"/>
</dbReference>
<keyword evidence="4" id="KW-1185">Reference proteome</keyword>
<evidence type="ECO:0000256" key="2">
    <source>
        <dbReference type="SAM" id="SignalP"/>
    </source>
</evidence>
<dbReference type="OrthoDB" id="443318at2759"/>
<keyword evidence="2" id="KW-0732">Signal</keyword>
<dbReference type="STRING" id="29655.A0A0K9PZB5"/>
<dbReference type="EMBL" id="LFYR01000338">
    <property type="protein sequence ID" value="KMZ74408.1"/>
    <property type="molecule type" value="Genomic_DNA"/>
</dbReference>
<dbReference type="OMA" id="ESHNDMQ"/>